<feature type="transmembrane region" description="Helical" evidence="8">
    <location>
        <begin position="192"/>
        <end position="213"/>
    </location>
</feature>
<feature type="transmembrane region" description="Helical" evidence="8">
    <location>
        <begin position="99"/>
        <end position="122"/>
    </location>
</feature>
<dbReference type="EMBL" id="VCMV01000003">
    <property type="protein sequence ID" value="KAB0269132.1"/>
    <property type="molecule type" value="Genomic_DNA"/>
</dbReference>
<dbReference type="OrthoDB" id="106838at2"/>
<evidence type="ECO:0000256" key="7">
    <source>
        <dbReference type="ARBA" id="ARBA00023136"/>
    </source>
</evidence>
<accession>A0A5N3PHA7</accession>
<evidence type="ECO:0000256" key="4">
    <source>
        <dbReference type="ARBA" id="ARBA00022475"/>
    </source>
</evidence>
<sequence>MSTAGSASWREGLLHREREERAVQTVDPRETVNTSEQPASLEASYVEKALGLLLLLVLFVGCFLVLRPFLTAILLAVILCVSTWRLFRRIEHLLGGRQTAAALVMTLMTAALLVLPLVALGANLADDLAQLNAAIRLAIEQGLPPPGWLGRLPLVGAEAERIWLEVSQRGVKLGPALAPYMKPLREWFLQQGYSLVTGTLQVVFGIALTFFLYRDGAYVESRLGWGMSRLGGWRAKRVLQTAGMTIVSVVNGVLGTALVQGILLGVSFWLAGIPGAIVLGAIGVVLTLLPLGIVVLWLPAGLWLMSDGHTGWAIFVMAWNGLFVGTLDNVLRPYLISRGVRMPMVLIFLGVLGGLVTFGIVGVFLGPVLLAVAHTLFQDWGRSSETEPGPV</sequence>
<dbReference type="Proteomes" id="UP000325684">
    <property type="component" value="Unassembled WGS sequence"/>
</dbReference>
<protein>
    <submittedName>
        <fullName evidence="9">AI-2E family transporter</fullName>
    </submittedName>
</protein>
<keyword evidence="4" id="KW-1003">Cell membrane</keyword>
<organism evidence="9 10">
    <name type="scientific">Microvirga brassicacearum</name>
    <dbReference type="NCBI Taxonomy" id="2580413"/>
    <lineage>
        <taxon>Bacteria</taxon>
        <taxon>Pseudomonadati</taxon>
        <taxon>Pseudomonadota</taxon>
        <taxon>Alphaproteobacteria</taxon>
        <taxon>Hyphomicrobiales</taxon>
        <taxon>Methylobacteriaceae</taxon>
        <taxon>Microvirga</taxon>
    </lineage>
</organism>
<feature type="transmembrane region" description="Helical" evidence="8">
    <location>
        <begin position="244"/>
        <end position="270"/>
    </location>
</feature>
<keyword evidence="10" id="KW-1185">Reference proteome</keyword>
<keyword evidence="5 8" id="KW-0812">Transmembrane</keyword>
<feature type="transmembrane region" description="Helical" evidence="8">
    <location>
        <begin position="276"/>
        <end position="298"/>
    </location>
</feature>
<feature type="transmembrane region" description="Helical" evidence="8">
    <location>
        <begin position="49"/>
        <end position="66"/>
    </location>
</feature>
<evidence type="ECO:0000256" key="2">
    <source>
        <dbReference type="ARBA" id="ARBA00009773"/>
    </source>
</evidence>
<feature type="transmembrane region" description="Helical" evidence="8">
    <location>
        <begin position="347"/>
        <end position="373"/>
    </location>
</feature>
<keyword evidence="6 8" id="KW-1133">Transmembrane helix</keyword>
<evidence type="ECO:0000256" key="1">
    <source>
        <dbReference type="ARBA" id="ARBA00004651"/>
    </source>
</evidence>
<evidence type="ECO:0000256" key="5">
    <source>
        <dbReference type="ARBA" id="ARBA00022692"/>
    </source>
</evidence>
<keyword evidence="7 8" id="KW-0472">Membrane</keyword>
<dbReference type="PANTHER" id="PTHR21716:SF67">
    <property type="entry name" value="TRANSPORT PROTEIN YDIK-RELATED"/>
    <property type="match status" value="1"/>
</dbReference>
<dbReference type="Pfam" id="PF01594">
    <property type="entry name" value="AI-2E_transport"/>
    <property type="match status" value="1"/>
</dbReference>
<keyword evidence="3" id="KW-0813">Transport</keyword>
<evidence type="ECO:0000256" key="6">
    <source>
        <dbReference type="ARBA" id="ARBA00022989"/>
    </source>
</evidence>
<feature type="transmembrane region" description="Helical" evidence="8">
    <location>
        <begin position="310"/>
        <end position="327"/>
    </location>
</feature>
<evidence type="ECO:0000256" key="3">
    <source>
        <dbReference type="ARBA" id="ARBA00022448"/>
    </source>
</evidence>
<proteinExistence type="inferred from homology"/>
<reference evidence="9 10" key="1">
    <citation type="journal article" date="2019" name="Microorganisms">
        <title>Genome Insights into the Novel Species Microvirga brassicacearum, a Rapeseed Endophyte with Biotechnological Potential.</title>
        <authorList>
            <person name="Jimenez-Gomez A."/>
            <person name="Saati-Santamaria Z."/>
            <person name="Igual J.M."/>
            <person name="Rivas R."/>
            <person name="Mateos P.F."/>
            <person name="Garcia-Fraile P."/>
        </authorList>
    </citation>
    <scope>NUCLEOTIDE SEQUENCE [LARGE SCALE GENOMIC DNA]</scope>
    <source>
        <strain evidence="9 10">CDVBN77</strain>
    </source>
</reference>
<dbReference type="InterPro" id="IPR002549">
    <property type="entry name" value="AI-2E-like"/>
</dbReference>
<dbReference type="GO" id="GO:0005886">
    <property type="term" value="C:plasma membrane"/>
    <property type="evidence" value="ECO:0007669"/>
    <property type="project" value="UniProtKB-SubCell"/>
</dbReference>
<comment type="caution">
    <text evidence="9">The sequence shown here is derived from an EMBL/GenBank/DDBJ whole genome shotgun (WGS) entry which is preliminary data.</text>
</comment>
<feature type="transmembrane region" description="Helical" evidence="8">
    <location>
        <begin position="72"/>
        <end position="87"/>
    </location>
</feature>
<dbReference type="PANTHER" id="PTHR21716">
    <property type="entry name" value="TRANSMEMBRANE PROTEIN"/>
    <property type="match status" value="1"/>
</dbReference>
<evidence type="ECO:0000256" key="8">
    <source>
        <dbReference type="SAM" id="Phobius"/>
    </source>
</evidence>
<evidence type="ECO:0000313" key="10">
    <source>
        <dbReference type="Proteomes" id="UP000325684"/>
    </source>
</evidence>
<comment type="subcellular location">
    <subcellularLocation>
        <location evidence="1">Cell membrane</location>
        <topology evidence="1">Multi-pass membrane protein</topology>
    </subcellularLocation>
</comment>
<comment type="similarity">
    <text evidence="2">Belongs to the autoinducer-2 exporter (AI-2E) (TC 2.A.86) family.</text>
</comment>
<dbReference type="AlphaFoldDB" id="A0A5N3PHA7"/>
<gene>
    <name evidence="9" type="ORF">FEZ63_03215</name>
</gene>
<name>A0A5N3PHA7_9HYPH</name>
<evidence type="ECO:0000313" key="9">
    <source>
        <dbReference type="EMBL" id="KAB0269132.1"/>
    </source>
</evidence>